<dbReference type="Proteomes" id="UP001241603">
    <property type="component" value="Unassembled WGS sequence"/>
</dbReference>
<keyword evidence="1" id="KW-0812">Transmembrane</keyword>
<evidence type="ECO:0000256" key="1">
    <source>
        <dbReference type="SAM" id="Phobius"/>
    </source>
</evidence>
<feature type="transmembrane region" description="Helical" evidence="1">
    <location>
        <begin position="44"/>
        <end position="65"/>
    </location>
</feature>
<gene>
    <name evidence="2" type="ORF">QO014_002672</name>
</gene>
<organism evidence="2 3">
    <name type="scientific">Kaistia dalseonensis</name>
    <dbReference type="NCBI Taxonomy" id="410840"/>
    <lineage>
        <taxon>Bacteria</taxon>
        <taxon>Pseudomonadati</taxon>
        <taxon>Pseudomonadota</taxon>
        <taxon>Alphaproteobacteria</taxon>
        <taxon>Hyphomicrobiales</taxon>
        <taxon>Kaistiaceae</taxon>
        <taxon>Kaistia</taxon>
    </lineage>
</organism>
<feature type="transmembrane region" description="Helical" evidence="1">
    <location>
        <begin position="7"/>
        <end position="32"/>
    </location>
</feature>
<evidence type="ECO:0000313" key="2">
    <source>
        <dbReference type="EMBL" id="MDQ0438280.1"/>
    </source>
</evidence>
<keyword evidence="1" id="KW-1133">Transmembrane helix</keyword>
<feature type="transmembrane region" description="Helical" evidence="1">
    <location>
        <begin position="77"/>
        <end position="99"/>
    </location>
</feature>
<keyword evidence="1" id="KW-0472">Membrane</keyword>
<comment type="caution">
    <text evidence="2">The sequence shown here is derived from an EMBL/GenBank/DDBJ whole genome shotgun (WGS) entry which is preliminary data.</text>
</comment>
<protein>
    <submittedName>
        <fullName evidence="2">Uncharacterized protein</fullName>
    </submittedName>
</protein>
<sequence>MAAFLRIVFLIPIGLIAAIVTAVVVYLAAFGFGGTDLWGGPENAVPVIMGPVVILLANIARYAPLPFLAAIFLSEVLAIRSLILWMLFGGALGLGLHLFGFPGNYALLPPLAAGFAAGFAYWLIAGRGAGSLRGAISRVPE</sequence>
<proteinExistence type="predicted"/>
<evidence type="ECO:0000313" key="3">
    <source>
        <dbReference type="Proteomes" id="UP001241603"/>
    </source>
</evidence>
<accession>A0ABU0H948</accession>
<dbReference type="RefSeq" id="WP_266349174.1">
    <property type="nucleotide sequence ID" value="NZ_JAPKNG010000003.1"/>
</dbReference>
<feature type="transmembrane region" description="Helical" evidence="1">
    <location>
        <begin position="105"/>
        <end position="124"/>
    </location>
</feature>
<dbReference type="EMBL" id="JAUSVO010000003">
    <property type="protein sequence ID" value="MDQ0438280.1"/>
    <property type="molecule type" value="Genomic_DNA"/>
</dbReference>
<name>A0ABU0H948_9HYPH</name>
<keyword evidence="3" id="KW-1185">Reference proteome</keyword>
<reference evidence="2 3" key="1">
    <citation type="submission" date="2023-07" db="EMBL/GenBank/DDBJ databases">
        <title>Genomic Encyclopedia of Type Strains, Phase IV (KMG-IV): sequencing the most valuable type-strain genomes for metagenomic binning, comparative biology and taxonomic classification.</title>
        <authorList>
            <person name="Goeker M."/>
        </authorList>
    </citation>
    <scope>NUCLEOTIDE SEQUENCE [LARGE SCALE GENOMIC DNA]</scope>
    <source>
        <strain evidence="2 3">B6-8</strain>
    </source>
</reference>